<gene>
    <name evidence="3" type="ORF">GA0070613_6285</name>
</gene>
<keyword evidence="4" id="KW-1185">Reference proteome</keyword>
<protein>
    <recommendedName>
        <fullName evidence="2">Glyoxalase-like domain-containing protein</fullName>
    </recommendedName>
</protein>
<feature type="compositionally biased region" description="Polar residues" evidence="1">
    <location>
        <begin position="137"/>
        <end position="148"/>
    </location>
</feature>
<organism evidence="3 4">
    <name type="scientific">Micromonospora inositola</name>
    <dbReference type="NCBI Taxonomy" id="47865"/>
    <lineage>
        <taxon>Bacteria</taxon>
        <taxon>Bacillati</taxon>
        <taxon>Actinomycetota</taxon>
        <taxon>Actinomycetes</taxon>
        <taxon>Micromonosporales</taxon>
        <taxon>Micromonosporaceae</taxon>
        <taxon>Micromonospora</taxon>
    </lineage>
</organism>
<evidence type="ECO:0000313" key="3">
    <source>
        <dbReference type="EMBL" id="SCG77505.1"/>
    </source>
</evidence>
<sequence length="148" mass="16306">MSDGRPRGLRLPAVWITVAGMIPGIHIVFDCADPDRLARFWMVALPGYDFPHGPPDGFAAWEQWADANEVPQEQRNAGRTLVDKQGHRPDIFFLRVPEGKAAEPRTGRRMHIDVMPTDGTRDEEVVRLKGSGATRVRGSSQAPTAPVG</sequence>
<proteinExistence type="predicted"/>
<dbReference type="Pfam" id="PF18029">
    <property type="entry name" value="Glyoxalase_6"/>
    <property type="match status" value="1"/>
</dbReference>
<feature type="region of interest" description="Disordered" evidence="1">
    <location>
        <begin position="129"/>
        <end position="148"/>
    </location>
</feature>
<dbReference type="InterPro" id="IPR041581">
    <property type="entry name" value="Glyoxalase_6"/>
</dbReference>
<feature type="domain" description="Glyoxalase-like" evidence="2">
    <location>
        <begin position="26"/>
        <end position="141"/>
    </location>
</feature>
<reference evidence="4" key="1">
    <citation type="submission" date="2016-06" db="EMBL/GenBank/DDBJ databases">
        <authorList>
            <person name="Varghese N."/>
            <person name="Submissions Spin"/>
        </authorList>
    </citation>
    <scope>NUCLEOTIDE SEQUENCE [LARGE SCALE GENOMIC DNA]</scope>
    <source>
        <strain evidence="4">DSM 43819</strain>
    </source>
</reference>
<dbReference type="RefSeq" id="WP_157746600.1">
    <property type="nucleotide sequence ID" value="NZ_LT607754.1"/>
</dbReference>
<name>A0A1C5K3Z9_9ACTN</name>
<evidence type="ECO:0000259" key="2">
    <source>
        <dbReference type="Pfam" id="PF18029"/>
    </source>
</evidence>
<dbReference type="AlphaFoldDB" id="A0A1C5K3Z9"/>
<dbReference type="InterPro" id="IPR029068">
    <property type="entry name" value="Glyas_Bleomycin-R_OHBP_Dase"/>
</dbReference>
<dbReference type="PANTHER" id="PTHR35908:SF1">
    <property type="entry name" value="CONSERVED PROTEIN"/>
    <property type="match status" value="1"/>
</dbReference>
<evidence type="ECO:0000256" key="1">
    <source>
        <dbReference type="SAM" id="MobiDB-lite"/>
    </source>
</evidence>
<dbReference type="PANTHER" id="PTHR35908">
    <property type="entry name" value="HYPOTHETICAL FUSION PROTEIN"/>
    <property type="match status" value="1"/>
</dbReference>
<evidence type="ECO:0000313" key="4">
    <source>
        <dbReference type="Proteomes" id="UP000198221"/>
    </source>
</evidence>
<dbReference type="OrthoDB" id="3212826at2"/>
<accession>A0A1C5K3Z9</accession>
<dbReference type="EMBL" id="LT607754">
    <property type="protein sequence ID" value="SCG77505.1"/>
    <property type="molecule type" value="Genomic_DNA"/>
</dbReference>
<dbReference type="Gene3D" id="3.10.180.10">
    <property type="entry name" value="2,3-Dihydroxybiphenyl 1,2-Dioxygenase, domain 1"/>
    <property type="match status" value="1"/>
</dbReference>
<dbReference type="Proteomes" id="UP000198221">
    <property type="component" value="Chromosome I"/>
</dbReference>